<reference evidence="1 2" key="1">
    <citation type="submission" date="2016-03" db="EMBL/GenBank/DDBJ databases">
        <title>Fine-scale spatial genetic structure of a fungal parasite of coffee scale insects.</title>
        <authorList>
            <person name="Jackson D."/>
            <person name="Zemenick K.A."/>
            <person name="Malloure B."/>
            <person name="Quandt C.A."/>
            <person name="James T.Y."/>
        </authorList>
    </citation>
    <scope>NUCLEOTIDE SEQUENCE [LARGE SCALE GENOMIC DNA]</scope>
    <source>
        <strain evidence="1 2">UM487</strain>
    </source>
</reference>
<organism evidence="1 2">
    <name type="scientific">Cordyceps confragosa</name>
    <name type="common">Lecanicillium lecanii</name>
    <dbReference type="NCBI Taxonomy" id="2714763"/>
    <lineage>
        <taxon>Eukaryota</taxon>
        <taxon>Fungi</taxon>
        <taxon>Dikarya</taxon>
        <taxon>Ascomycota</taxon>
        <taxon>Pezizomycotina</taxon>
        <taxon>Sordariomycetes</taxon>
        <taxon>Hypocreomycetidae</taxon>
        <taxon>Hypocreales</taxon>
        <taxon>Cordycipitaceae</taxon>
        <taxon>Akanthomyces</taxon>
    </lineage>
</organism>
<evidence type="ECO:0000313" key="1">
    <source>
        <dbReference type="EMBL" id="OAQ96658.1"/>
    </source>
</evidence>
<dbReference type="AlphaFoldDB" id="A0A179I4J1"/>
<gene>
    <name evidence="1" type="ORF">LLEC1_05482</name>
</gene>
<dbReference type="Proteomes" id="UP000243081">
    <property type="component" value="Unassembled WGS sequence"/>
</dbReference>
<dbReference type="EMBL" id="LUKN01004003">
    <property type="protein sequence ID" value="OAQ96658.1"/>
    <property type="molecule type" value="Genomic_DNA"/>
</dbReference>
<keyword evidence="2" id="KW-1185">Reference proteome</keyword>
<evidence type="ECO:0000313" key="2">
    <source>
        <dbReference type="Proteomes" id="UP000243081"/>
    </source>
</evidence>
<name>A0A179I4J1_CORDF</name>
<comment type="caution">
    <text evidence="1">The sequence shown here is derived from an EMBL/GenBank/DDBJ whole genome shotgun (WGS) entry which is preliminary data.</text>
</comment>
<dbReference type="OrthoDB" id="4159781at2759"/>
<protein>
    <submittedName>
        <fullName evidence="1">Uncharacterized protein</fullName>
    </submittedName>
</protein>
<proteinExistence type="predicted"/>
<accession>A0A179I4J1</accession>
<sequence length="60" mass="6989">MADIGLIVESRPPARKRRRVVISCFECHRRKQKWTIDWLSSAFESQYADGCPRPIRGNTV</sequence>